<accession>A0AAQ3KEV5</accession>
<dbReference type="EMBL" id="CP136893">
    <property type="protein sequence ID" value="WOL04952.1"/>
    <property type="molecule type" value="Genomic_DNA"/>
</dbReference>
<evidence type="ECO:0000313" key="1">
    <source>
        <dbReference type="EMBL" id="WOL04952.1"/>
    </source>
</evidence>
<evidence type="ECO:0000313" key="2">
    <source>
        <dbReference type="Proteomes" id="UP001327560"/>
    </source>
</evidence>
<reference evidence="1 2" key="1">
    <citation type="submission" date="2023-10" db="EMBL/GenBank/DDBJ databases">
        <title>Chromosome-scale genome assembly provides insights into flower coloration mechanisms of Canna indica.</title>
        <authorList>
            <person name="Li C."/>
        </authorList>
    </citation>
    <scope>NUCLEOTIDE SEQUENCE [LARGE SCALE GENOMIC DNA]</scope>
    <source>
        <tissue evidence="1">Flower</tissue>
    </source>
</reference>
<organism evidence="1 2">
    <name type="scientific">Canna indica</name>
    <name type="common">Indian-shot</name>
    <dbReference type="NCBI Taxonomy" id="4628"/>
    <lineage>
        <taxon>Eukaryota</taxon>
        <taxon>Viridiplantae</taxon>
        <taxon>Streptophyta</taxon>
        <taxon>Embryophyta</taxon>
        <taxon>Tracheophyta</taxon>
        <taxon>Spermatophyta</taxon>
        <taxon>Magnoliopsida</taxon>
        <taxon>Liliopsida</taxon>
        <taxon>Zingiberales</taxon>
        <taxon>Cannaceae</taxon>
        <taxon>Canna</taxon>
    </lineage>
</organism>
<dbReference type="Proteomes" id="UP001327560">
    <property type="component" value="Chromosome 4"/>
</dbReference>
<gene>
    <name evidence="1" type="ORF">Cni_G13675</name>
</gene>
<sequence length="139" mass="15817">MKLKKVEEGKGFRVLTTYLLWREAITDLFWRKAESGEKKEKRWVTFCAERSRGYLLSRVIEYSTIVATSMQHTLPPAKTPVGPSGKITDEFTSVGAIGRVCQVIDVVIDVRFDEGLPLILMVQRCSTTRSDWSSRSRST</sequence>
<dbReference type="AlphaFoldDB" id="A0AAQ3KEV5"/>
<name>A0AAQ3KEV5_9LILI</name>
<protein>
    <submittedName>
        <fullName evidence="1">Uncharacterized protein</fullName>
    </submittedName>
</protein>
<keyword evidence="2" id="KW-1185">Reference proteome</keyword>
<proteinExistence type="predicted"/>